<proteinExistence type="predicted"/>
<keyword evidence="4" id="KW-1185">Reference proteome</keyword>
<evidence type="ECO:0000313" key="4">
    <source>
        <dbReference type="Proteomes" id="UP000199648"/>
    </source>
</evidence>
<dbReference type="InterPro" id="IPR001763">
    <property type="entry name" value="Rhodanese-like_dom"/>
</dbReference>
<dbReference type="CDD" id="cd00158">
    <property type="entry name" value="RHOD"/>
    <property type="match status" value="1"/>
</dbReference>
<name>A0A1G5QTJ7_9GAMM</name>
<evidence type="ECO:0000259" key="2">
    <source>
        <dbReference type="PROSITE" id="PS50206"/>
    </source>
</evidence>
<dbReference type="GO" id="GO:0016740">
    <property type="term" value="F:transferase activity"/>
    <property type="evidence" value="ECO:0007669"/>
    <property type="project" value="UniProtKB-KW"/>
</dbReference>
<dbReference type="RefSeq" id="WP_092998363.1">
    <property type="nucleotide sequence ID" value="NZ_FMWD01000009.1"/>
</dbReference>
<reference evidence="3 4" key="1">
    <citation type="submission" date="2016-10" db="EMBL/GenBank/DDBJ databases">
        <authorList>
            <person name="de Groot N.N."/>
        </authorList>
    </citation>
    <scope>NUCLEOTIDE SEQUENCE [LARGE SCALE GENOMIC DNA]</scope>
    <source>
        <strain evidence="3 4">HLD2</strain>
    </source>
</reference>
<evidence type="ECO:0000256" key="1">
    <source>
        <dbReference type="SAM" id="Phobius"/>
    </source>
</evidence>
<keyword evidence="1" id="KW-0472">Membrane</keyword>
<evidence type="ECO:0000313" key="3">
    <source>
        <dbReference type="EMBL" id="SCZ65087.1"/>
    </source>
</evidence>
<keyword evidence="3" id="KW-0808">Transferase</keyword>
<organism evidence="3 4">
    <name type="scientific">Thiohalomonas denitrificans</name>
    <dbReference type="NCBI Taxonomy" id="415747"/>
    <lineage>
        <taxon>Bacteria</taxon>
        <taxon>Pseudomonadati</taxon>
        <taxon>Pseudomonadota</taxon>
        <taxon>Gammaproteobacteria</taxon>
        <taxon>Thiohalomonadales</taxon>
        <taxon>Thiohalomonadaceae</taxon>
        <taxon>Thiohalomonas</taxon>
    </lineage>
</organism>
<dbReference type="Gene3D" id="3.40.250.10">
    <property type="entry name" value="Rhodanese-like domain"/>
    <property type="match status" value="1"/>
</dbReference>
<protein>
    <submittedName>
        <fullName evidence="3">Rhodanese-related sulfurtransferase</fullName>
    </submittedName>
</protein>
<dbReference type="STRING" id="415747.SAMN03097708_02781"/>
<dbReference type="InterPro" id="IPR036873">
    <property type="entry name" value="Rhodanese-like_dom_sf"/>
</dbReference>
<dbReference type="EMBL" id="FMWD01000009">
    <property type="protein sequence ID" value="SCZ65087.1"/>
    <property type="molecule type" value="Genomic_DNA"/>
</dbReference>
<accession>A0A1G5QTJ7</accession>
<gene>
    <name evidence="3" type="ORF">SAMN03097708_02781</name>
</gene>
<dbReference type="PROSITE" id="PS50206">
    <property type="entry name" value="RHODANESE_3"/>
    <property type="match status" value="1"/>
</dbReference>
<keyword evidence="1" id="KW-0812">Transmembrane</keyword>
<dbReference type="FunFam" id="3.40.250.10:FF:000049">
    <property type="entry name" value="Phage shock protein E"/>
    <property type="match status" value="1"/>
</dbReference>
<dbReference type="PANTHER" id="PTHR43031">
    <property type="entry name" value="FAD-DEPENDENT OXIDOREDUCTASE"/>
    <property type="match status" value="1"/>
</dbReference>
<dbReference type="SUPFAM" id="SSF52821">
    <property type="entry name" value="Rhodanese/Cell cycle control phosphatase"/>
    <property type="match status" value="1"/>
</dbReference>
<dbReference type="PANTHER" id="PTHR43031:SF18">
    <property type="entry name" value="RHODANESE-RELATED SULFURTRANSFERASES"/>
    <property type="match status" value="1"/>
</dbReference>
<dbReference type="OrthoDB" id="9808735at2"/>
<dbReference type="Pfam" id="PF00581">
    <property type="entry name" value="Rhodanese"/>
    <property type="match status" value="1"/>
</dbReference>
<keyword evidence="1" id="KW-1133">Transmembrane helix</keyword>
<feature type="domain" description="Rhodanese" evidence="2">
    <location>
        <begin position="50"/>
        <end position="140"/>
    </location>
</feature>
<dbReference type="InterPro" id="IPR050229">
    <property type="entry name" value="GlpE_sulfurtransferase"/>
</dbReference>
<dbReference type="AlphaFoldDB" id="A0A1G5QTJ7"/>
<dbReference type="SMART" id="SM00450">
    <property type="entry name" value="RHOD"/>
    <property type="match status" value="1"/>
</dbReference>
<dbReference type="Proteomes" id="UP000199648">
    <property type="component" value="Unassembled WGS sequence"/>
</dbReference>
<feature type="transmembrane region" description="Helical" evidence="1">
    <location>
        <begin position="12"/>
        <end position="30"/>
    </location>
</feature>
<sequence>MSQLGEFVVNHWDLFLALAIILAMLIAPPLSRRLRGFHDVDPQEAVGLMNRQDAVLVDVREDKEYREGHVAGSMHVPLSGLNKNLDRLKSVQNKPVIVGCRSGHRSSKAAGMLRKHGFEQVYNLKGGMLAWENAGLPLSTEKTKKKRKADRK</sequence>